<organism evidence="1 2">
    <name type="scientific">Ixodes persulcatus</name>
    <name type="common">Taiga tick</name>
    <dbReference type="NCBI Taxonomy" id="34615"/>
    <lineage>
        <taxon>Eukaryota</taxon>
        <taxon>Metazoa</taxon>
        <taxon>Ecdysozoa</taxon>
        <taxon>Arthropoda</taxon>
        <taxon>Chelicerata</taxon>
        <taxon>Arachnida</taxon>
        <taxon>Acari</taxon>
        <taxon>Parasitiformes</taxon>
        <taxon>Ixodida</taxon>
        <taxon>Ixodoidea</taxon>
        <taxon>Ixodidae</taxon>
        <taxon>Ixodinae</taxon>
        <taxon>Ixodes</taxon>
    </lineage>
</organism>
<name>A0AC60PZT4_IXOPE</name>
<dbReference type="Proteomes" id="UP000805193">
    <property type="component" value="Unassembled WGS sequence"/>
</dbReference>
<evidence type="ECO:0000313" key="1">
    <source>
        <dbReference type="EMBL" id="KAG0426128.1"/>
    </source>
</evidence>
<accession>A0AC60PZT4</accession>
<evidence type="ECO:0000313" key="2">
    <source>
        <dbReference type="Proteomes" id="UP000805193"/>
    </source>
</evidence>
<keyword evidence="2" id="KW-1185">Reference proteome</keyword>
<gene>
    <name evidence="1" type="ORF">HPB47_026742</name>
</gene>
<comment type="caution">
    <text evidence="1">The sequence shown here is derived from an EMBL/GenBank/DDBJ whole genome shotgun (WGS) entry which is preliminary data.</text>
</comment>
<sequence length="747" mass="83164">MQRECSSGAAGGIAASAAASHSPSPHRNTNKMPCVSQELADMEDKPRVCTLVAKHIPIIVDTQQDDRGPFLLNVYNPPSRPQHVFDDLFRDTIRTARGMTDDLVMVCDFNATHLALGYAKATIKGRRLMGAINVPRLTLLNNPDQPTRMAPLQVEDPSTRSTSADSNEDGAVNVMHSPDDNYDCTWTNLGESLGPGHLFLGTKVPVALNLCELGHVPIDPHYYTNRDQRRRCAQSVGPTATDRRRRATKKTYATDKVPIIDPPPSAFLRGTPRSHEERIPNNTPKSQSKPIGAHSVTSCRALLLRTLLDPSTSRIKSSKAITKLLRYLLKNATGDQVWMTLGDRYVAVGPRPAYAPYPHEEGNIPHPLDSDFTKQGVRNALQNILRSTSPDKYGVTYRLQKNLDDGSITARGDITRLLITGEPLSLQNLRPISLTSCICKLMKLEVLRRLQPHLESTGFFAGSMFDFRPDLSTRDVLLQLKEDVLDTPVRRRHGRCWLLTLRALLTTLVLGDQPSDLILLTGRGLPQGSVLSPTLFNIAMAGLSKILSAIPRIHHVLYADDITVWIENGSDGEVQDALLEAKEATQLYARAAGLSCSVDKSELILIGAARTKVNEKIEVSIEGLPNPQLEDRLRILQLHRAWRETYTVHVLRRQCRQIAHLIRRVSNKRWGFKESDTLRIVQALLISRVAYHAPFPNFHHREVEALDATLRTAVKRAVGFPQHVSTEHFLQLGLHNMVQLIDAQHTG</sequence>
<protein>
    <submittedName>
        <fullName evidence="1">Uncharacterized protein</fullName>
    </submittedName>
</protein>
<dbReference type="EMBL" id="JABSTQ010009759">
    <property type="protein sequence ID" value="KAG0426128.1"/>
    <property type="molecule type" value="Genomic_DNA"/>
</dbReference>
<proteinExistence type="predicted"/>
<reference evidence="1 2" key="1">
    <citation type="journal article" date="2020" name="Cell">
        <title>Large-Scale Comparative Analyses of Tick Genomes Elucidate Their Genetic Diversity and Vector Capacities.</title>
        <authorList>
            <consortium name="Tick Genome and Microbiome Consortium (TIGMIC)"/>
            <person name="Jia N."/>
            <person name="Wang J."/>
            <person name="Shi W."/>
            <person name="Du L."/>
            <person name="Sun Y."/>
            <person name="Zhan W."/>
            <person name="Jiang J.F."/>
            <person name="Wang Q."/>
            <person name="Zhang B."/>
            <person name="Ji P."/>
            <person name="Bell-Sakyi L."/>
            <person name="Cui X.M."/>
            <person name="Yuan T.T."/>
            <person name="Jiang B.G."/>
            <person name="Yang W.F."/>
            <person name="Lam T.T."/>
            <person name="Chang Q.C."/>
            <person name="Ding S.J."/>
            <person name="Wang X.J."/>
            <person name="Zhu J.G."/>
            <person name="Ruan X.D."/>
            <person name="Zhao L."/>
            <person name="Wei J.T."/>
            <person name="Ye R.Z."/>
            <person name="Que T.C."/>
            <person name="Du C.H."/>
            <person name="Zhou Y.H."/>
            <person name="Cheng J.X."/>
            <person name="Dai P.F."/>
            <person name="Guo W.B."/>
            <person name="Han X.H."/>
            <person name="Huang E.J."/>
            <person name="Li L.F."/>
            <person name="Wei W."/>
            <person name="Gao Y.C."/>
            <person name="Liu J.Z."/>
            <person name="Shao H.Z."/>
            <person name="Wang X."/>
            <person name="Wang C.C."/>
            <person name="Yang T.C."/>
            <person name="Huo Q.B."/>
            <person name="Li W."/>
            <person name="Chen H.Y."/>
            <person name="Chen S.E."/>
            <person name="Zhou L.G."/>
            <person name="Ni X.B."/>
            <person name="Tian J.H."/>
            <person name="Sheng Y."/>
            <person name="Liu T."/>
            <person name="Pan Y.S."/>
            <person name="Xia L.Y."/>
            <person name="Li J."/>
            <person name="Zhao F."/>
            <person name="Cao W.C."/>
        </authorList>
    </citation>
    <scope>NUCLEOTIDE SEQUENCE [LARGE SCALE GENOMIC DNA]</scope>
    <source>
        <strain evidence="1">Iper-2018</strain>
    </source>
</reference>